<dbReference type="RefSeq" id="WP_176791312.1">
    <property type="nucleotide sequence ID" value="NZ_FNQR01000002.1"/>
</dbReference>
<protein>
    <recommendedName>
        <fullName evidence="4">Phr family secreted Rap phosphatase inhibitor</fullName>
    </recommendedName>
</protein>
<evidence type="ECO:0008006" key="4">
    <source>
        <dbReference type="Google" id="ProtNLM"/>
    </source>
</evidence>
<keyword evidence="1" id="KW-0732">Signal</keyword>
<feature type="chain" id="PRO_5039442118" description="Phr family secreted Rap phosphatase inhibitor" evidence="1">
    <location>
        <begin position="20"/>
        <end position="50"/>
    </location>
</feature>
<feature type="signal peptide" evidence="1">
    <location>
        <begin position="1"/>
        <end position="19"/>
    </location>
</feature>
<name>A0A1H3Y2L7_9BACI</name>
<evidence type="ECO:0000313" key="2">
    <source>
        <dbReference type="EMBL" id="SEA05072.1"/>
    </source>
</evidence>
<keyword evidence="3" id="KW-1185">Reference proteome</keyword>
<accession>A0A1H3Y2L7</accession>
<proteinExistence type="predicted"/>
<dbReference type="AlphaFoldDB" id="A0A1H3Y2L7"/>
<organism evidence="2 3">
    <name type="scientific">Thalassobacillus cyri</name>
    <dbReference type="NCBI Taxonomy" id="571932"/>
    <lineage>
        <taxon>Bacteria</taxon>
        <taxon>Bacillati</taxon>
        <taxon>Bacillota</taxon>
        <taxon>Bacilli</taxon>
        <taxon>Bacillales</taxon>
        <taxon>Bacillaceae</taxon>
        <taxon>Thalassobacillus</taxon>
    </lineage>
</organism>
<sequence>MKKLLLLVLLFSLIGTINVVDNLDDDSRIQIDNRVIANNDPGDGGMGSWK</sequence>
<evidence type="ECO:0000256" key="1">
    <source>
        <dbReference type="SAM" id="SignalP"/>
    </source>
</evidence>
<evidence type="ECO:0000313" key="3">
    <source>
        <dbReference type="Proteomes" id="UP000198584"/>
    </source>
</evidence>
<dbReference type="Proteomes" id="UP000198584">
    <property type="component" value="Unassembled WGS sequence"/>
</dbReference>
<gene>
    <name evidence="2" type="ORF">SAMN05421743_102324</name>
</gene>
<reference evidence="2 3" key="1">
    <citation type="submission" date="2016-10" db="EMBL/GenBank/DDBJ databases">
        <authorList>
            <person name="de Groot N.N."/>
        </authorList>
    </citation>
    <scope>NUCLEOTIDE SEQUENCE [LARGE SCALE GENOMIC DNA]</scope>
    <source>
        <strain evidence="2 3">CCM7597</strain>
    </source>
</reference>
<dbReference type="EMBL" id="FNQR01000002">
    <property type="protein sequence ID" value="SEA05072.1"/>
    <property type="molecule type" value="Genomic_DNA"/>
</dbReference>